<dbReference type="SMART" id="SM00530">
    <property type="entry name" value="HTH_XRE"/>
    <property type="match status" value="1"/>
</dbReference>
<dbReference type="AlphaFoldDB" id="A0A5R8LJ79"/>
<dbReference type="GO" id="GO:0003677">
    <property type="term" value="F:DNA binding"/>
    <property type="evidence" value="ECO:0007669"/>
    <property type="project" value="InterPro"/>
</dbReference>
<dbReference type="PROSITE" id="PS50943">
    <property type="entry name" value="HTH_CROC1"/>
    <property type="match status" value="1"/>
</dbReference>
<dbReference type="CDD" id="cd00093">
    <property type="entry name" value="HTH_XRE"/>
    <property type="match status" value="1"/>
</dbReference>
<proteinExistence type="predicted"/>
<organism evidence="3 6">
    <name type="scientific">Lacticaseibacillus zeae</name>
    <name type="common">Lactobacillus zeae</name>
    <dbReference type="NCBI Taxonomy" id="57037"/>
    <lineage>
        <taxon>Bacteria</taxon>
        <taxon>Bacillati</taxon>
        <taxon>Bacillota</taxon>
        <taxon>Bacilli</taxon>
        <taxon>Lactobacillales</taxon>
        <taxon>Lactobacillaceae</taxon>
        <taxon>Lacticaseibacillus</taxon>
    </lineage>
</organism>
<dbReference type="InterPro" id="IPR001387">
    <property type="entry name" value="Cro/C1-type_HTH"/>
</dbReference>
<dbReference type="EMBL" id="VBWN01000001">
    <property type="protein sequence ID" value="TLF43576.1"/>
    <property type="molecule type" value="Genomic_DNA"/>
</dbReference>
<name>A0A5R8LJ79_LACZE</name>
<reference evidence="5 6" key="1">
    <citation type="submission" date="2019-05" db="EMBL/GenBank/DDBJ databases">
        <title>Genome-based reclassification of Lactobacillus casei as Lactobacillus casei subsp. casei. subsp.nov., description of Lactobacillus casei subsp. zeae subsp. nov., and emended description of Lactobacillus casei.</title>
        <authorList>
            <person name="Huang C.-H."/>
        </authorList>
    </citation>
    <scope>NUCLEOTIDE SEQUENCE [LARGE SCALE GENOMIC DNA]</scope>
    <source>
        <strain evidence="3 6">CRBIP24.44</strain>
        <strain evidence="4 5">CRBIP24.58</strain>
    </source>
</reference>
<accession>A0A5R8LJ79</accession>
<dbReference type="Proteomes" id="UP000309885">
    <property type="component" value="Unassembled WGS sequence"/>
</dbReference>
<dbReference type="Proteomes" id="UP000307781">
    <property type="component" value="Unassembled WGS sequence"/>
</dbReference>
<dbReference type="Pfam" id="PF01381">
    <property type="entry name" value="HTH_3"/>
    <property type="match status" value="1"/>
</dbReference>
<evidence type="ECO:0000313" key="4">
    <source>
        <dbReference type="EMBL" id="TLF43576.1"/>
    </source>
</evidence>
<dbReference type="SUPFAM" id="SSF47413">
    <property type="entry name" value="lambda repressor-like DNA-binding domains"/>
    <property type="match status" value="1"/>
</dbReference>
<dbReference type="InterPro" id="IPR010982">
    <property type="entry name" value="Lambda_DNA-bd_dom_sf"/>
</dbReference>
<feature type="domain" description="HTH cro/C1-type" evidence="2">
    <location>
        <begin position="12"/>
        <end position="67"/>
    </location>
</feature>
<protein>
    <submittedName>
        <fullName evidence="3">Helix-turn-helix transcriptional regulator</fullName>
    </submittedName>
</protein>
<evidence type="ECO:0000259" key="2">
    <source>
        <dbReference type="PROSITE" id="PS50943"/>
    </source>
</evidence>
<dbReference type="EMBL" id="VBWO01000016">
    <property type="protein sequence ID" value="TLF37267.1"/>
    <property type="molecule type" value="Genomic_DNA"/>
</dbReference>
<evidence type="ECO:0000313" key="6">
    <source>
        <dbReference type="Proteomes" id="UP000309885"/>
    </source>
</evidence>
<evidence type="ECO:0000313" key="3">
    <source>
        <dbReference type="EMBL" id="TLF37267.1"/>
    </source>
</evidence>
<feature type="region of interest" description="Disordered" evidence="1">
    <location>
        <begin position="73"/>
        <end position="95"/>
    </location>
</feature>
<comment type="caution">
    <text evidence="3">The sequence shown here is derived from an EMBL/GenBank/DDBJ whole genome shotgun (WGS) entry which is preliminary data.</text>
</comment>
<evidence type="ECO:0000256" key="1">
    <source>
        <dbReference type="SAM" id="MobiDB-lite"/>
    </source>
</evidence>
<gene>
    <name evidence="4" type="ORF">FEI14_01525</name>
    <name evidence="3" type="ORF">FEI15_13605</name>
</gene>
<dbReference type="RefSeq" id="WP_016364981.1">
    <property type="nucleotide sequence ID" value="NZ_JAJPEZ010000032.1"/>
</dbReference>
<sequence>MDSPESLLSRHIEQLLENKNLTANRLALIAGISQSSLSAIISTRSANPGINTLAKVASGLGMSLTEFLDFPPYNQRPDGSSAAKQRSKWEELGNALTPEERERVRRILLNGKE</sequence>
<evidence type="ECO:0000313" key="5">
    <source>
        <dbReference type="Proteomes" id="UP000307781"/>
    </source>
</evidence>
<dbReference type="Gene3D" id="1.10.260.40">
    <property type="entry name" value="lambda repressor-like DNA-binding domains"/>
    <property type="match status" value="1"/>
</dbReference>